<proteinExistence type="predicted"/>
<dbReference type="AlphaFoldDB" id="A0A0C1Z5J9"/>
<reference evidence="3 4" key="1">
    <citation type="submission" date="2014-07" db="EMBL/GenBank/DDBJ databases">
        <title>Unique and conserved regions in Vibrio harveyi and related species in comparison with the shrimp pathogen Vibrio harveyi CAIM 1792.</title>
        <authorList>
            <person name="Espinoza-Valles I."/>
            <person name="Vora G."/>
            <person name="Leekitcharoenphon P."/>
            <person name="Ussery D."/>
            <person name="Hoj L."/>
            <person name="Gomez-Gil B."/>
        </authorList>
    </citation>
    <scope>NUCLEOTIDE SEQUENCE [LARGE SCALE GENOMIC DNA]</scope>
    <source>
        <strain evidence="4">CAIM 1854 / LMG 25443</strain>
    </source>
</reference>
<evidence type="ECO:0000259" key="2">
    <source>
        <dbReference type="Pfam" id="PF06863"/>
    </source>
</evidence>
<evidence type="ECO:0000313" key="3">
    <source>
        <dbReference type="EMBL" id="KIF52280.1"/>
    </source>
</evidence>
<dbReference type="InterPro" id="IPR010621">
    <property type="entry name" value="DUF1214"/>
</dbReference>
<dbReference type="PATRIC" id="fig|1229493.5.peg.1969"/>
<feature type="domain" description="DUF1254" evidence="2">
    <location>
        <begin position="59"/>
        <end position="97"/>
    </location>
</feature>
<dbReference type="EMBL" id="JPRD01000023">
    <property type="protein sequence ID" value="KIF52280.1"/>
    <property type="molecule type" value="Genomic_DNA"/>
</dbReference>
<sequence length="347" mass="38331">MRSSLNDDLKVSDMKKTILATLIAITSMQTMAAVKVTDENFARAETDLYFTQQLERQPINVFDHNRDSVTVDNQMIIRSNTDLLYSTAVVDVSKGATFRLAKGDAYQIMHFFNNNHDNHMAIYGGDEIYIDSKIAGSDYIYILMRTATTAGMEEAHRLQDAAVIDAKSAKPFKPAQHWDSASRDAVRAKWEKQVNTIKTEEAFTTGITATPDNKQFMIGTAVGWAGLPAEYAVYSSRAGTGKVECADITFDKPSLSYEKGGYWSITAYSGKGWLMTDNNSADSTSAVPNKDGSYTIHFAPKGETCGAANNVIEVNDAGWNFALRAYRPSDKAKAIEEMHNFPNVMAK</sequence>
<dbReference type="SUPFAM" id="SSF160935">
    <property type="entry name" value="VPA0735-like"/>
    <property type="match status" value="1"/>
</dbReference>
<dbReference type="PANTHER" id="PTHR36509:SF2">
    <property type="entry name" value="BLL3101 PROTEIN"/>
    <property type="match status" value="1"/>
</dbReference>
<dbReference type="Gene3D" id="2.60.120.1600">
    <property type="match status" value="1"/>
</dbReference>
<organism evidence="3 4">
    <name type="scientific">Vibrio owensii CAIM 1854 = LMG 25443</name>
    <dbReference type="NCBI Taxonomy" id="1229493"/>
    <lineage>
        <taxon>Bacteria</taxon>
        <taxon>Pseudomonadati</taxon>
        <taxon>Pseudomonadota</taxon>
        <taxon>Gammaproteobacteria</taxon>
        <taxon>Vibrionales</taxon>
        <taxon>Vibrionaceae</taxon>
        <taxon>Vibrio</taxon>
    </lineage>
</organism>
<evidence type="ECO:0000313" key="4">
    <source>
        <dbReference type="Proteomes" id="UP000031586"/>
    </source>
</evidence>
<dbReference type="InterPro" id="IPR010679">
    <property type="entry name" value="DUF1254"/>
</dbReference>
<dbReference type="Proteomes" id="UP000031586">
    <property type="component" value="Unassembled WGS sequence"/>
</dbReference>
<gene>
    <name evidence="3" type="ORF">H735_14120</name>
</gene>
<comment type="caution">
    <text evidence="3">The sequence shown here is derived from an EMBL/GenBank/DDBJ whole genome shotgun (WGS) entry which is preliminary data.</text>
</comment>
<accession>A0A0C1Z5J9</accession>
<feature type="domain" description="DUF1214" evidence="1">
    <location>
        <begin position="248"/>
        <end position="329"/>
    </location>
</feature>
<dbReference type="PANTHER" id="PTHR36509">
    <property type="entry name" value="BLL3101 PROTEIN"/>
    <property type="match status" value="1"/>
</dbReference>
<dbReference type="Pfam" id="PF06742">
    <property type="entry name" value="DUF1214"/>
    <property type="match status" value="1"/>
</dbReference>
<evidence type="ECO:0000259" key="1">
    <source>
        <dbReference type="Pfam" id="PF06742"/>
    </source>
</evidence>
<protein>
    <submittedName>
        <fullName evidence="3">Uncharacterized protein</fullName>
    </submittedName>
</protein>
<dbReference type="Pfam" id="PF06863">
    <property type="entry name" value="DUF1254"/>
    <property type="match status" value="1"/>
</dbReference>
<name>A0A0C1Z5J9_9VIBR</name>